<evidence type="ECO:0000313" key="13">
    <source>
        <dbReference type="EMBL" id="GAA5177925.1"/>
    </source>
</evidence>
<accession>A0ABP9RIQ3</accession>
<evidence type="ECO:0000256" key="10">
    <source>
        <dbReference type="ARBA" id="ARBA00047651"/>
    </source>
</evidence>
<evidence type="ECO:0000256" key="4">
    <source>
        <dbReference type="ARBA" id="ARBA00012053"/>
    </source>
</evidence>
<evidence type="ECO:0000256" key="5">
    <source>
        <dbReference type="ARBA" id="ARBA00020771"/>
    </source>
</evidence>
<keyword evidence="14" id="KW-1185">Reference proteome</keyword>
<evidence type="ECO:0000256" key="1">
    <source>
        <dbReference type="ARBA" id="ARBA00004694"/>
    </source>
</evidence>
<comment type="similarity">
    <text evidence="2 12">Belongs to the ALAD family.</text>
</comment>
<proteinExistence type="inferred from homology"/>
<reference evidence="14" key="1">
    <citation type="journal article" date="2019" name="Int. J. Syst. Evol. Microbiol.">
        <title>The Global Catalogue of Microorganisms (GCM) 10K type strain sequencing project: providing services to taxonomists for standard genome sequencing and annotation.</title>
        <authorList>
            <consortium name="The Broad Institute Genomics Platform"/>
            <consortium name="The Broad Institute Genome Sequencing Center for Infectious Disease"/>
            <person name="Wu L."/>
            <person name="Ma J."/>
        </authorList>
    </citation>
    <scope>NUCLEOTIDE SEQUENCE [LARGE SCALE GENOMIC DNA]</scope>
    <source>
        <strain evidence="14">JCM 18304</strain>
    </source>
</reference>
<dbReference type="InterPro" id="IPR013785">
    <property type="entry name" value="Aldolase_TIM"/>
</dbReference>
<keyword evidence="6" id="KW-0350">Heme biosynthesis</keyword>
<keyword evidence="7 11" id="KW-0456">Lyase</keyword>
<evidence type="ECO:0000256" key="9">
    <source>
        <dbReference type="ARBA" id="ARBA00025628"/>
    </source>
</evidence>
<dbReference type="SMART" id="SM01004">
    <property type="entry name" value="ALAD"/>
    <property type="match status" value="1"/>
</dbReference>
<dbReference type="PROSITE" id="PS00169">
    <property type="entry name" value="D_ALA_DEHYDRATASE"/>
    <property type="match status" value="1"/>
</dbReference>
<comment type="function">
    <text evidence="9">Catalyzes an early step in the biosynthesis of tetrapyrroles. Binds two molecules of 5-aminolevulinate per subunit, each at a distinct site, and catalyzes their condensation to form porphobilinogen.</text>
</comment>
<dbReference type="CDD" id="cd00384">
    <property type="entry name" value="ALAD_PBGS"/>
    <property type="match status" value="1"/>
</dbReference>
<dbReference type="PANTHER" id="PTHR11458:SF0">
    <property type="entry name" value="DELTA-AMINOLEVULINIC ACID DEHYDRATASE"/>
    <property type="match status" value="1"/>
</dbReference>
<evidence type="ECO:0000256" key="11">
    <source>
        <dbReference type="RuleBase" id="RU000515"/>
    </source>
</evidence>
<comment type="caution">
    <text evidence="13">The sequence shown here is derived from an EMBL/GenBank/DDBJ whole genome shotgun (WGS) entry which is preliminary data.</text>
</comment>
<evidence type="ECO:0000256" key="2">
    <source>
        <dbReference type="ARBA" id="ARBA00008055"/>
    </source>
</evidence>
<dbReference type="PRINTS" id="PR00144">
    <property type="entry name" value="DALDHYDRTASE"/>
</dbReference>
<evidence type="ECO:0000256" key="12">
    <source>
        <dbReference type="RuleBase" id="RU004161"/>
    </source>
</evidence>
<gene>
    <name evidence="13" type="primary">hemB</name>
    <name evidence="13" type="ORF">GCM10023322_03780</name>
</gene>
<dbReference type="InterPro" id="IPR001731">
    <property type="entry name" value="ALAD"/>
</dbReference>
<dbReference type="EMBL" id="BAABJQ010000001">
    <property type="protein sequence ID" value="GAA5177925.1"/>
    <property type="molecule type" value="Genomic_DNA"/>
</dbReference>
<protein>
    <recommendedName>
        <fullName evidence="5 11">Delta-aminolevulinic acid dehydratase</fullName>
        <ecNumber evidence="4 11">4.2.1.24</ecNumber>
    </recommendedName>
</protein>
<dbReference type="EC" id="4.2.1.24" evidence="4 11"/>
<dbReference type="Gene3D" id="3.20.20.70">
    <property type="entry name" value="Aldolase class I"/>
    <property type="match status" value="1"/>
</dbReference>
<organism evidence="13 14">
    <name type="scientific">Rugosimonospora acidiphila</name>
    <dbReference type="NCBI Taxonomy" id="556531"/>
    <lineage>
        <taxon>Bacteria</taxon>
        <taxon>Bacillati</taxon>
        <taxon>Actinomycetota</taxon>
        <taxon>Actinomycetes</taxon>
        <taxon>Micromonosporales</taxon>
        <taxon>Micromonosporaceae</taxon>
        <taxon>Rugosimonospora</taxon>
    </lineage>
</organism>
<comment type="pathway">
    <text evidence="1">Porphyrin-containing compound metabolism; protoporphyrin-IX biosynthesis; coproporphyrinogen-III from 5-aminolevulinate: step 1/4.</text>
</comment>
<evidence type="ECO:0000256" key="6">
    <source>
        <dbReference type="ARBA" id="ARBA00023133"/>
    </source>
</evidence>
<dbReference type="RefSeq" id="WP_345625398.1">
    <property type="nucleotide sequence ID" value="NZ_BAABJQ010000001.1"/>
</dbReference>
<sequence length="327" mass="35010">MTYPDVRPRRLRRTPAMRRLVSETELAPRQLILPMFVREGLTEPRPISTLPGVVQHSRESLRKAAAEAVAAGVGGIMLFGVPERRDEVGSGGTDPDGILNVAIRDVIAEVGDSTVVMGDLCLDEFTSHGHCGVLAPDGSVDNDATLIRYGEMAVEQAASGVHVVGPSGMMDGQVGFVRHALDEAGYADVAILAYTVKYASALYGPFREAVESTLVGDRRSYQQDPANAREALREAALDIAEGADMVMVKPALPYLDVLAAIASAVDVPVSAYQISGEYAMVEAAAANGWLERDRVILETLTSIRRAGAQTILTYWAVEAAQLLRAAY</sequence>
<dbReference type="Proteomes" id="UP001501570">
    <property type="component" value="Unassembled WGS sequence"/>
</dbReference>
<evidence type="ECO:0000256" key="7">
    <source>
        <dbReference type="ARBA" id="ARBA00023239"/>
    </source>
</evidence>
<dbReference type="SUPFAM" id="SSF51569">
    <property type="entry name" value="Aldolase"/>
    <property type="match status" value="1"/>
</dbReference>
<keyword evidence="8 11" id="KW-0627">Porphyrin biosynthesis</keyword>
<evidence type="ECO:0000256" key="3">
    <source>
        <dbReference type="ARBA" id="ARBA00011823"/>
    </source>
</evidence>
<evidence type="ECO:0000313" key="14">
    <source>
        <dbReference type="Proteomes" id="UP001501570"/>
    </source>
</evidence>
<dbReference type="InterPro" id="IPR030656">
    <property type="entry name" value="ALAD_AS"/>
</dbReference>
<dbReference type="PIRSF" id="PIRSF001415">
    <property type="entry name" value="Porphbilin_synth"/>
    <property type="match status" value="1"/>
</dbReference>
<comment type="subunit">
    <text evidence="3 11">Homooctamer.</text>
</comment>
<evidence type="ECO:0000256" key="8">
    <source>
        <dbReference type="ARBA" id="ARBA00023244"/>
    </source>
</evidence>
<comment type="catalytic activity">
    <reaction evidence="10 11">
        <text>2 5-aminolevulinate = porphobilinogen + 2 H2O + H(+)</text>
        <dbReference type="Rhea" id="RHEA:24064"/>
        <dbReference type="ChEBI" id="CHEBI:15377"/>
        <dbReference type="ChEBI" id="CHEBI:15378"/>
        <dbReference type="ChEBI" id="CHEBI:58126"/>
        <dbReference type="ChEBI" id="CHEBI:356416"/>
        <dbReference type="EC" id="4.2.1.24"/>
    </reaction>
</comment>
<name>A0ABP9RIQ3_9ACTN</name>
<dbReference type="Pfam" id="PF00490">
    <property type="entry name" value="ALAD"/>
    <property type="match status" value="1"/>
</dbReference>
<dbReference type="NCBIfam" id="NF006762">
    <property type="entry name" value="PRK09283.1"/>
    <property type="match status" value="1"/>
</dbReference>
<dbReference type="PANTHER" id="PTHR11458">
    <property type="entry name" value="DELTA-AMINOLEVULINIC ACID DEHYDRATASE"/>
    <property type="match status" value="1"/>
</dbReference>